<evidence type="ECO:0000259" key="6">
    <source>
        <dbReference type="PROSITE" id="PS50931"/>
    </source>
</evidence>
<dbReference type="Pfam" id="PF03466">
    <property type="entry name" value="LysR_substrate"/>
    <property type="match status" value="1"/>
</dbReference>
<sequence>MELRDIEIFLTLAEELHFGRTAERLHITPSRVSHAIKKQERHIGAPLFERTSRTVRLTPVGQQLRDDLLPAHVQIQRAVGQAMARARGFSGALRVGYSTPWCADLVFEAAEVFRGRYAGCTVQVREVQFDDPCGLLRRGELDLQVSEVPSVEPGIAAGPVLICEPRALMIPAGHPLARRDSVSLEDLAGVPMIGPGGNVAKSLLDIHVPTRTPMGRPIPRGPSYTFWPEVPCLVAAGLGVSIVAARAARYHNRPGIAFVPFRDGPTMDYGVLWRTAGPAPAMPVAFVDILRGLTLRRRACEAGHDAGPTGSSPTTATTPAPAPCDAAASSTAPCSV</sequence>
<dbReference type="PANTHER" id="PTHR30346">
    <property type="entry name" value="TRANSCRIPTIONAL DUAL REGULATOR HCAR-RELATED"/>
    <property type="match status" value="1"/>
</dbReference>
<evidence type="ECO:0000256" key="2">
    <source>
        <dbReference type="ARBA" id="ARBA00023015"/>
    </source>
</evidence>
<evidence type="ECO:0000313" key="8">
    <source>
        <dbReference type="Proteomes" id="UP001054854"/>
    </source>
</evidence>
<dbReference type="SUPFAM" id="SSF53850">
    <property type="entry name" value="Periplasmic binding protein-like II"/>
    <property type="match status" value="1"/>
</dbReference>
<feature type="region of interest" description="Disordered" evidence="5">
    <location>
        <begin position="302"/>
        <end position="336"/>
    </location>
</feature>
<dbReference type="Proteomes" id="UP001054854">
    <property type="component" value="Unassembled WGS sequence"/>
</dbReference>
<dbReference type="PANTHER" id="PTHR30346:SF0">
    <property type="entry name" value="HCA OPERON TRANSCRIPTIONAL ACTIVATOR HCAR"/>
    <property type="match status" value="1"/>
</dbReference>
<feature type="domain" description="HTH lysR-type" evidence="6">
    <location>
        <begin position="1"/>
        <end position="58"/>
    </location>
</feature>
<dbReference type="InterPro" id="IPR036390">
    <property type="entry name" value="WH_DNA-bd_sf"/>
</dbReference>
<feature type="compositionally biased region" description="Low complexity" evidence="5">
    <location>
        <begin position="306"/>
        <end position="336"/>
    </location>
</feature>
<dbReference type="RefSeq" id="WP_372498889.1">
    <property type="nucleotide sequence ID" value="NZ_BNEK01000002.1"/>
</dbReference>
<keyword evidence="2" id="KW-0805">Transcription regulation</keyword>
<dbReference type="EMBL" id="BNEK01000002">
    <property type="protein sequence ID" value="GHJ26813.1"/>
    <property type="molecule type" value="Genomic_DNA"/>
</dbReference>
<dbReference type="InterPro" id="IPR005119">
    <property type="entry name" value="LysR_subst-bd"/>
</dbReference>
<keyword evidence="4" id="KW-0804">Transcription</keyword>
<organism evidence="7 8">
    <name type="scientific">Streptomyces hygroscopicus</name>
    <dbReference type="NCBI Taxonomy" id="1912"/>
    <lineage>
        <taxon>Bacteria</taxon>
        <taxon>Bacillati</taxon>
        <taxon>Actinomycetota</taxon>
        <taxon>Actinomycetes</taxon>
        <taxon>Kitasatosporales</taxon>
        <taxon>Streptomycetaceae</taxon>
        <taxon>Streptomyces</taxon>
        <taxon>Streptomyces violaceusniger group</taxon>
    </lineage>
</organism>
<evidence type="ECO:0000256" key="5">
    <source>
        <dbReference type="SAM" id="MobiDB-lite"/>
    </source>
</evidence>
<dbReference type="CDD" id="cd08414">
    <property type="entry name" value="PBP2_LTTR_aromatics_like"/>
    <property type="match status" value="1"/>
</dbReference>
<comment type="caution">
    <text evidence="7">The sequence shown here is derived from an EMBL/GenBank/DDBJ whole genome shotgun (WGS) entry which is preliminary data.</text>
</comment>
<evidence type="ECO:0000256" key="1">
    <source>
        <dbReference type="ARBA" id="ARBA00009437"/>
    </source>
</evidence>
<dbReference type="Gene3D" id="1.10.10.10">
    <property type="entry name" value="Winged helix-like DNA-binding domain superfamily/Winged helix DNA-binding domain"/>
    <property type="match status" value="1"/>
</dbReference>
<keyword evidence="3" id="KW-0238">DNA-binding</keyword>
<name>A0ABQ3TV35_STRHY</name>
<dbReference type="Gene3D" id="3.40.190.10">
    <property type="entry name" value="Periplasmic binding protein-like II"/>
    <property type="match status" value="2"/>
</dbReference>
<dbReference type="Pfam" id="PF00126">
    <property type="entry name" value="HTH_1"/>
    <property type="match status" value="1"/>
</dbReference>
<accession>A0ABQ3TV35</accession>
<evidence type="ECO:0000313" key="7">
    <source>
        <dbReference type="EMBL" id="GHJ26813.1"/>
    </source>
</evidence>
<gene>
    <name evidence="7" type="ORF">TPA0910_12460</name>
</gene>
<dbReference type="PROSITE" id="PS50931">
    <property type="entry name" value="HTH_LYSR"/>
    <property type="match status" value="1"/>
</dbReference>
<protein>
    <submittedName>
        <fullName evidence="7">LysR family transcriptional regulator</fullName>
    </submittedName>
</protein>
<dbReference type="InterPro" id="IPR000847">
    <property type="entry name" value="LysR_HTH_N"/>
</dbReference>
<comment type="similarity">
    <text evidence="1">Belongs to the LysR transcriptional regulatory family.</text>
</comment>
<dbReference type="InterPro" id="IPR036388">
    <property type="entry name" value="WH-like_DNA-bd_sf"/>
</dbReference>
<dbReference type="SUPFAM" id="SSF46785">
    <property type="entry name" value="Winged helix' DNA-binding domain"/>
    <property type="match status" value="1"/>
</dbReference>
<keyword evidence="8" id="KW-1185">Reference proteome</keyword>
<evidence type="ECO:0000256" key="4">
    <source>
        <dbReference type="ARBA" id="ARBA00023163"/>
    </source>
</evidence>
<proteinExistence type="inferred from homology"/>
<evidence type="ECO:0000256" key="3">
    <source>
        <dbReference type="ARBA" id="ARBA00023125"/>
    </source>
</evidence>
<reference evidence="7" key="1">
    <citation type="submission" date="2024-05" db="EMBL/GenBank/DDBJ databases">
        <title>Whole genome shotgun sequence of Streptomyces hygroscopicus NBRC 113678.</title>
        <authorList>
            <person name="Komaki H."/>
            <person name="Tamura T."/>
        </authorList>
    </citation>
    <scope>NUCLEOTIDE SEQUENCE</scope>
    <source>
        <strain evidence="7">N11-34</strain>
    </source>
</reference>